<evidence type="ECO:0008006" key="3">
    <source>
        <dbReference type="Google" id="ProtNLM"/>
    </source>
</evidence>
<dbReference type="Gene3D" id="3.30.710.10">
    <property type="entry name" value="Potassium Channel Kv1.1, Chain A"/>
    <property type="match status" value="1"/>
</dbReference>
<accession>A0ABR0SM79</accession>
<dbReference type="CDD" id="cd18186">
    <property type="entry name" value="BTB_POZ_ZBTB_KLHL-like"/>
    <property type="match status" value="1"/>
</dbReference>
<evidence type="ECO:0000313" key="1">
    <source>
        <dbReference type="EMBL" id="KAK5993262.1"/>
    </source>
</evidence>
<comment type="caution">
    <text evidence="1">The sequence shown here is derived from an EMBL/GenBank/DDBJ whole genome shotgun (WGS) entry which is preliminary data.</text>
</comment>
<organism evidence="1 2">
    <name type="scientific">Cladobotryum mycophilum</name>
    <dbReference type="NCBI Taxonomy" id="491253"/>
    <lineage>
        <taxon>Eukaryota</taxon>
        <taxon>Fungi</taxon>
        <taxon>Dikarya</taxon>
        <taxon>Ascomycota</taxon>
        <taxon>Pezizomycotina</taxon>
        <taxon>Sordariomycetes</taxon>
        <taxon>Hypocreomycetidae</taxon>
        <taxon>Hypocreales</taxon>
        <taxon>Hypocreaceae</taxon>
        <taxon>Cladobotryum</taxon>
    </lineage>
</organism>
<protein>
    <recommendedName>
        <fullName evidence="3">BTB domain-containing protein</fullName>
    </recommendedName>
</protein>
<reference evidence="1 2" key="1">
    <citation type="submission" date="2024-01" db="EMBL/GenBank/DDBJ databases">
        <title>Complete genome of Cladobotryum mycophilum ATHUM6906.</title>
        <authorList>
            <person name="Christinaki A.C."/>
            <person name="Myridakis A.I."/>
            <person name="Kouvelis V.N."/>
        </authorList>
    </citation>
    <scope>NUCLEOTIDE SEQUENCE [LARGE SCALE GENOMIC DNA]</scope>
    <source>
        <strain evidence="1 2">ATHUM6906</strain>
    </source>
</reference>
<gene>
    <name evidence="1" type="ORF">PT974_06691</name>
</gene>
<sequence length="511" mass="58562">MVERLHGNFDASRRCNYECSAMLLGVLTMHLIEAKLLPKPEAPFLGYSYGSLKKRTRAISRNDGNQVSPSASWREGRANRWAATATFPMRWEAAYPVMETTETGFSLTLAMDNVKYDLDPQGDVILILQNPNAPFAVWPWGDDQESADILYPKTNNGRPIQLRLEEPQASPQKDVVFRLSSRHLILASDHFKTMLQGPWKEASDGPPYTILAEDWDEHALLHVMNIIHGYTRKVPRTMDLELLSRIAVIVDYYQCLEAVELYADVWLNHLKSQAVSDANDRNLVLRLLLSFIFKDPEWFKRTTHVFILKGRGLFPTLELPIPQLVVDKLELARERLIGRIMKRLQKVVEMLSTRESGCSYECSSMLLGVLTMHLSAGKLLFPAPQAPFSGYSLSSLIKFVNAIREPSWAPRFDGPDHNMRNAFREGIRTCIQSEEYFGRRWWEYDEDEDDETEERIEQLEAQSAGENPGFLSIPKHGCTLAYQFEYALKKIKKDIRGLKLEDFDLSQQKSV</sequence>
<keyword evidence="2" id="KW-1185">Reference proteome</keyword>
<evidence type="ECO:0000313" key="2">
    <source>
        <dbReference type="Proteomes" id="UP001338125"/>
    </source>
</evidence>
<proteinExistence type="predicted"/>
<dbReference type="EMBL" id="JAVFKD010000012">
    <property type="protein sequence ID" value="KAK5993262.1"/>
    <property type="molecule type" value="Genomic_DNA"/>
</dbReference>
<name>A0ABR0SM79_9HYPO</name>
<dbReference type="Proteomes" id="UP001338125">
    <property type="component" value="Unassembled WGS sequence"/>
</dbReference>
<dbReference type="InterPro" id="IPR011333">
    <property type="entry name" value="SKP1/BTB/POZ_sf"/>
</dbReference>